<comment type="caution">
    <text evidence="2">The sequence shown here is derived from an EMBL/GenBank/DDBJ whole genome shotgun (WGS) entry which is preliminary data.</text>
</comment>
<reference evidence="2 3" key="1">
    <citation type="submission" date="2024-09" db="EMBL/GenBank/DDBJ databases">
        <authorList>
            <person name="Sun Q."/>
            <person name="Mori K."/>
        </authorList>
    </citation>
    <scope>NUCLEOTIDE SEQUENCE [LARGE SCALE GENOMIC DNA]</scope>
    <source>
        <strain evidence="2 3">CCM 7468</strain>
    </source>
</reference>
<dbReference type="RefSeq" id="WP_377052437.1">
    <property type="nucleotide sequence ID" value="NZ_JBHLVZ010000054.1"/>
</dbReference>
<sequence length="364" mass="38833">MTASKTPVAADLALSRRRILRTGLSLTAFPAIVAAAPHEAALRPVQLTVDGTTKPRVFVTTDAGGSDKDDLQSLVHLLLYSDVLDIVGLGSSAAMLGSGRVSAIRSVISAYEADRGRLLTHSADYPSAARLHSRVHEGSSTLQPAAGFSRPTQASRAIVAAARTASPSNLLYVLTWGSHADLAQALHDDPSIVRNIRLISSGVDGQDPNAHRYLQEHWKGRLWWIDGATSGRGIYAPPSGANTPDRAWPAANAEGHGKLGDFFMASTQDLYGDFDGTRRTDGLKMGDSFSVLYLIDPGRNPDQPEARGWGGSYVASGPLYWTDSRNPALSYGSYYGAKTVADHKGAFLADFAARFDRAQAAKSK</sequence>
<dbReference type="InterPro" id="IPR036452">
    <property type="entry name" value="Ribo_hydro-like"/>
</dbReference>
<gene>
    <name evidence="2" type="ORF">ACFFIC_16905</name>
</gene>
<dbReference type="Proteomes" id="UP001589789">
    <property type="component" value="Unassembled WGS sequence"/>
</dbReference>
<dbReference type="PROSITE" id="PS51318">
    <property type="entry name" value="TAT"/>
    <property type="match status" value="1"/>
</dbReference>
<protein>
    <submittedName>
        <fullName evidence="2">Nucleoside hydrolase-like domain-containing protein</fullName>
    </submittedName>
</protein>
<dbReference type="EMBL" id="JBHLVZ010000054">
    <property type="protein sequence ID" value="MFC0387212.1"/>
    <property type="molecule type" value="Genomic_DNA"/>
</dbReference>
<proteinExistence type="predicted"/>
<feature type="domain" description="Cellulose-binding Sde182 nucleoside hydrolase-like" evidence="1">
    <location>
        <begin position="56"/>
        <end position="313"/>
    </location>
</feature>
<evidence type="ECO:0000313" key="2">
    <source>
        <dbReference type="EMBL" id="MFC0387212.1"/>
    </source>
</evidence>
<evidence type="ECO:0000313" key="3">
    <source>
        <dbReference type="Proteomes" id="UP001589789"/>
    </source>
</evidence>
<evidence type="ECO:0000259" key="1">
    <source>
        <dbReference type="Pfam" id="PF07632"/>
    </source>
</evidence>
<accession>A0ABV6IUH0</accession>
<organism evidence="2 3">
    <name type="scientific">Muricoccus vinaceus</name>
    <dbReference type="NCBI Taxonomy" id="424704"/>
    <lineage>
        <taxon>Bacteria</taxon>
        <taxon>Pseudomonadati</taxon>
        <taxon>Pseudomonadota</taxon>
        <taxon>Alphaproteobacteria</taxon>
        <taxon>Acetobacterales</taxon>
        <taxon>Roseomonadaceae</taxon>
        <taxon>Muricoccus</taxon>
    </lineage>
</organism>
<dbReference type="Pfam" id="PF07632">
    <property type="entry name" value="Sde182_NH-like"/>
    <property type="match status" value="1"/>
</dbReference>
<keyword evidence="3" id="KW-1185">Reference proteome</keyword>
<name>A0ABV6IUH0_9PROT</name>
<dbReference type="InterPro" id="IPR011483">
    <property type="entry name" value="Sde182_NH-like"/>
</dbReference>
<dbReference type="Gene3D" id="3.90.245.10">
    <property type="entry name" value="Ribonucleoside hydrolase-like"/>
    <property type="match status" value="1"/>
</dbReference>
<dbReference type="SUPFAM" id="SSF53590">
    <property type="entry name" value="Nucleoside hydrolase"/>
    <property type="match status" value="1"/>
</dbReference>
<dbReference type="InterPro" id="IPR006311">
    <property type="entry name" value="TAT_signal"/>
</dbReference>